<sequence length="143" mass="15899">MTLSFIQLKPQIFSNNVRPDCLPLISATRDPDVIECKNSITVPENAVLNFTSSKELIDLGYNIVFPLRLLPGVYDNVSFTIQKISSSASPIANLLPILNAIDLDGCIRKPFFIKKMNVVAHETQNTPIKQTAPSPPEDHVTYF</sequence>
<evidence type="ECO:0000313" key="1">
    <source>
        <dbReference type="EMBL" id="QIQ08569.1"/>
    </source>
</evidence>
<reference evidence="1" key="1">
    <citation type="journal article" date="2020" name="MBio">
        <title>A New Family of DNA Viruses Causing Disease in Crustaceans from Diverse Aquatic Biomes.</title>
        <authorList>
            <person name="Subramaniam K."/>
            <person name="Behringer D.C."/>
            <person name="Bojko J."/>
            <person name="Yutin N."/>
            <person name="Clark A.S."/>
            <person name="Bateman K.S."/>
            <person name="van Aerle R."/>
            <person name="Bass D."/>
            <person name="Kerr R.C."/>
            <person name="Koonin E.V."/>
            <person name="Stentiford G.D."/>
            <person name="Waltzek T.B."/>
        </authorList>
    </citation>
    <scope>NUCLEOTIDE SEQUENCE</scope>
</reference>
<proteinExistence type="predicted"/>
<gene>
    <name evidence="1" type="primary">ORF5</name>
</gene>
<accession>A0A6G9HE88</accession>
<protein>
    <submittedName>
        <fullName evidence="1">Uncharacterized protein</fullName>
    </submittedName>
</protein>
<organism evidence="1">
    <name type="scientific">Dikerogammarus haemobaphes virus 1</name>
    <dbReference type="NCBI Taxonomy" id="2704946"/>
    <lineage>
        <taxon>Viruses</taxon>
    </lineage>
</organism>
<dbReference type="EMBL" id="MN604016">
    <property type="protein sequence ID" value="QIQ08569.1"/>
    <property type="molecule type" value="Genomic_DNA"/>
</dbReference>
<name>A0A6G9HE88_9VIRU</name>